<dbReference type="AlphaFoldDB" id="A0A3B1DH17"/>
<keyword evidence="4" id="KW-0479">Metal-binding</keyword>
<accession>A0A3B1DH17</accession>
<dbReference type="SUPFAM" id="SSF55957">
    <property type="entry name" value="Phosphoglucomutase, C-terminal domain"/>
    <property type="match status" value="1"/>
</dbReference>
<dbReference type="Gene3D" id="3.30.310.50">
    <property type="entry name" value="Alpha-D-phosphohexomutase, C-terminal domain"/>
    <property type="match status" value="1"/>
</dbReference>
<dbReference type="PRINTS" id="PR00509">
    <property type="entry name" value="PGMPMM"/>
</dbReference>
<evidence type="ECO:0000256" key="3">
    <source>
        <dbReference type="ARBA" id="ARBA00022553"/>
    </source>
</evidence>
<dbReference type="EC" id="5.4.2.2" evidence="11"/>
<evidence type="ECO:0000256" key="5">
    <source>
        <dbReference type="ARBA" id="ARBA00022842"/>
    </source>
</evidence>
<dbReference type="GO" id="GO:0005975">
    <property type="term" value="P:carbohydrate metabolic process"/>
    <property type="evidence" value="ECO:0007669"/>
    <property type="project" value="InterPro"/>
</dbReference>
<dbReference type="InterPro" id="IPR005846">
    <property type="entry name" value="A-D-PHexomutase_a/b/a-III"/>
</dbReference>
<dbReference type="EC" id="5.4.2.8" evidence="11"/>
<keyword evidence="3" id="KW-0597">Phosphoprotein</keyword>
<evidence type="ECO:0000313" key="11">
    <source>
        <dbReference type="EMBL" id="VAX31005.1"/>
    </source>
</evidence>
<proteinExistence type="inferred from homology"/>
<evidence type="ECO:0000256" key="2">
    <source>
        <dbReference type="ARBA" id="ARBA00010231"/>
    </source>
</evidence>
<evidence type="ECO:0000256" key="6">
    <source>
        <dbReference type="ARBA" id="ARBA00023235"/>
    </source>
</evidence>
<dbReference type="InterPro" id="IPR016066">
    <property type="entry name" value="A-D-PHexomutase_CS"/>
</dbReference>
<dbReference type="Gene3D" id="3.40.120.10">
    <property type="entry name" value="Alpha-D-Glucose-1,6-Bisphosphate, subunit A, domain 3"/>
    <property type="match status" value="3"/>
</dbReference>
<evidence type="ECO:0000259" key="9">
    <source>
        <dbReference type="Pfam" id="PF02879"/>
    </source>
</evidence>
<dbReference type="PROSITE" id="PS00710">
    <property type="entry name" value="PGM_PMM"/>
    <property type="match status" value="1"/>
</dbReference>
<dbReference type="Pfam" id="PF02878">
    <property type="entry name" value="PGM_PMM_I"/>
    <property type="match status" value="1"/>
</dbReference>
<protein>
    <submittedName>
        <fullName evidence="11">Phosphoglucomutase @ Phosphomannomutase</fullName>
        <ecNumber evidence="11">5.4.2.2</ecNumber>
        <ecNumber evidence="11">5.4.2.8</ecNumber>
    </submittedName>
</protein>
<dbReference type="EMBL" id="UOGG01000137">
    <property type="protein sequence ID" value="VAX31005.1"/>
    <property type="molecule type" value="Genomic_DNA"/>
</dbReference>
<keyword evidence="5" id="KW-0460">Magnesium</keyword>
<dbReference type="GO" id="GO:0004615">
    <property type="term" value="F:phosphomannomutase activity"/>
    <property type="evidence" value="ECO:0007669"/>
    <property type="project" value="UniProtKB-EC"/>
</dbReference>
<dbReference type="PANTHER" id="PTHR43771:SF2">
    <property type="entry name" value="PHOSPHOMANNOMUTASE_PHOSPHOGLUCOMUTASE"/>
    <property type="match status" value="1"/>
</dbReference>
<evidence type="ECO:0000259" key="8">
    <source>
        <dbReference type="Pfam" id="PF02878"/>
    </source>
</evidence>
<organism evidence="11">
    <name type="scientific">hydrothermal vent metagenome</name>
    <dbReference type="NCBI Taxonomy" id="652676"/>
    <lineage>
        <taxon>unclassified sequences</taxon>
        <taxon>metagenomes</taxon>
        <taxon>ecological metagenomes</taxon>
    </lineage>
</organism>
<evidence type="ECO:0000256" key="4">
    <source>
        <dbReference type="ARBA" id="ARBA00022723"/>
    </source>
</evidence>
<dbReference type="InterPro" id="IPR016055">
    <property type="entry name" value="A-D-PHexomutase_a/b/a-I/II/III"/>
</dbReference>
<dbReference type="GO" id="GO:0004614">
    <property type="term" value="F:phosphoglucomutase activity"/>
    <property type="evidence" value="ECO:0007669"/>
    <property type="project" value="UniProtKB-EC"/>
</dbReference>
<dbReference type="SUPFAM" id="SSF53738">
    <property type="entry name" value="Phosphoglucomutase, first 3 domains"/>
    <property type="match status" value="3"/>
</dbReference>
<feature type="domain" description="Alpha-D-phosphohexomutase alpha/beta/alpha" evidence="9">
    <location>
        <begin position="154"/>
        <end position="251"/>
    </location>
</feature>
<comment type="similarity">
    <text evidence="2">Belongs to the phosphohexose mutase family.</text>
</comment>
<evidence type="ECO:0000259" key="7">
    <source>
        <dbReference type="Pfam" id="PF00408"/>
    </source>
</evidence>
<dbReference type="PANTHER" id="PTHR43771">
    <property type="entry name" value="PHOSPHOMANNOMUTASE"/>
    <property type="match status" value="1"/>
</dbReference>
<dbReference type="InterPro" id="IPR036900">
    <property type="entry name" value="A-D-PHexomutase_C_sf"/>
</dbReference>
<dbReference type="Pfam" id="PF00408">
    <property type="entry name" value="PGM_PMM_IV"/>
    <property type="match status" value="1"/>
</dbReference>
<feature type="domain" description="Alpha-D-phosphohexomutase alpha/beta/alpha" evidence="10">
    <location>
        <begin position="255"/>
        <end position="365"/>
    </location>
</feature>
<sequence length="460" mass="50806">MPNTINPNIFREYDIRGIVEQDLTATTVELIGKAIGTYIKRNGGQTLTVGRDMRQSSVEFRDALVKGLLATGCDVTDIGMVPTPVSYFSLFHLKPDGGVMITGSHNPSNFNGFKISQGQHSLYGEKIQHLKGLILKADFETGQGKLDQKDVLEAYMKKICEIIQISRPVKMVTDGGNGCFGIGGPELLRRLGQDPVELYCEPDGSFPNHHPDPTVAENLIDLIAKVKSENAEVGIGFDGDADRIGLVDDKGNIIWGDQLLIILARDLLKKHPGSTIVGEVKCSQNLFDDIQKHGGTPVMAPAGHSLIKKKMRETGALLAGEMSGHVCFSDNYYGYDDAIFAACRILEIIASSDIKLSEMLADVPKTAYTPEIRVDCPDDKKFQIVAELTEYFRNKFDVVDIDGVRVNMEDGWALMRASNTQPVLVLRFEAKTEARLKEIMQIVQDQLKKYEPVVQFDLKA</sequence>
<gene>
    <name evidence="11" type="ORF">MNBD_NITROSPINAE05-1477</name>
</gene>
<comment type="cofactor">
    <cofactor evidence="1">
        <name>Mg(2+)</name>
        <dbReference type="ChEBI" id="CHEBI:18420"/>
    </cofactor>
</comment>
<keyword evidence="6 11" id="KW-0413">Isomerase</keyword>
<evidence type="ECO:0000256" key="1">
    <source>
        <dbReference type="ARBA" id="ARBA00001946"/>
    </source>
</evidence>
<dbReference type="InterPro" id="IPR005845">
    <property type="entry name" value="A-D-PHexomutase_a/b/a-II"/>
</dbReference>
<reference evidence="11" key="1">
    <citation type="submission" date="2018-06" db="EMBL/GenBank/DDBJ databases">
        <authorList>
            <person name="Zhirakovskaya E."/>
        </authorList>
    </citation>
    <scope>NUCLEOTIDE SEQUENCE</scope>
</reference>
<name>A0A3B1DH17_9ZZZZ</name>
<dbReference type="Pfam" id="PF02879">
    <property type="entry name" value="PGM_PMM_II"/>
    <property type="match status" value="1"/>
</dbReference>
<dbReference type="CDD" id="cd03089">
    <property type="entry name" value="PMM_PGM"/>
    <property type="match status" value="1"/>
</dbReference>
<dbReference type="GO" id="GO:0000287">
    <property type="term" value="F:magnesium ion binding"/>
    <property type="evidence" value="ECO:0007669"/>
    <property type="project" value="InterPro"/>
</dbReference>
<dbReference type="InterPro" id="IPR005841">
    <property type="entry name" value="Alpha-D-phosphohexomutase_SF"/>
</dbReference>
<dbReference type="InterPro" id="IPR005844">
    <property type="entry name" value="A-D-PHexomutase_a/b/a-I"/>
</dbReference>
<dbReference type="Pfam" id="PF02880">
    <property type="entry name" value="PGM_PMM_III"/>
    <property type="match status" value="1"/>
</dbReference>
<feature type="domain" description="Alpha-D-phosphohexomutase C-terminal" evidence="7">
    <location>
        <begin position="371"/>
        <end position="443"/>
    </location>
</feature>
<dbReference type="InterPro" id="IPR005843">
    <property type="entry name" value="A-D-PHexomutase_C"/>
</dbReference>
<feature type="domain" description="Alpha-D-phosphohexomutase alpha/beta/alpha" evidence="8">
    <location>
        <begin position="8"/>
        <end position="132"/>
    </location>
</feature>
<evidence type="ECO:0000259" key="10">
    <source>
        <dbReference type="Pfam" id="PF02880"/>
    </source>
</evidence>